<dbReference type="AlphaFoldDB" id="A0A4Y3VTN8"/>
<dbReference type="InterPro" id="IPR008778">
    <property type="entry name" value="Pirin_C_dom"/>
</dbReference>
<reference evidence="2 3" key="1">
    <citation type="submission" date="2019-06" db="EMBL/GenBank/DDBJ databases">
        <title>Whole genome shotgun sequence of Streptomyces spinoverrucosus NBRC 14228.</title>
        <authorList>
            <person name="Hosoyama A."/>
            <person name="Uohara A."/>
            <person name="Ohji S."/>
            <person name="Ichikawa N."/>
        </authorList>
    </citation>
    <scope>NUCLEOTIDE SEQUENCE [LARGE SCALE GENOMIC DNA]</scope>
    <source>
        <strain evidence="2 3">NBRC 14228</strain>
    </source>
</reference>
<proteinExistence type="predicted"/>
<dbReference type="SUPFAM" id="SSF51182">
    <property type="entry name" value="RmlC-like cupins"/>
    <property type="match status" value="1"/>
</dbReference>
<organism evidence="2 3">
    <name type="scientific">Streptomyces spinoverrucosus</name>
    <dbReference type="NCBI Taxonomy" id="284043"/>
    <lineage>
        <taxon>Bacteria</taxon>
        <taxon>Bacillati</taxon>
        <taxon>Actinomycetota</taxon>
        <taxon>Actinomycetes</taxon>
        <taxon>Kitasatosporales</taxon>
        <taxon>Streptomycetaceae</taxon>
        <taxon>Streptomyces</taxon>
    </lineage>
</organism>
<gene>
    <name evidence="2" type="ORF">SSP24_78520</name>
</gene>
<name>A0A4Y3VTN8_9ACTN</name>
<feature type="domain" description="Pirin C-terminal" evidence="1">
    <location>
        <begin position="29"/>
        <end position="108"/>
    </location>
</feature>
<dbReference type="Proteomes" id="UP000317881">
    <property type="component" value="Unassembled WGS sequence"/>
</dbReference>
<dbReference type="InterPro" id="IPR011051">
    <property type="entry name" value="RmlC_Cupin_sf"/>
</dbReference>
<dbReference type="InterPro" id="IPR012093">
    <property type="entry name" value="Pirin"/>
</dbReference>
<evidence type="ECO:0000313" key="2">
    <source>
        <dbReference type="EMBL" id="GEC10197.1"/>
    </source>
</evidence>
<sequence>MPLSAPVPCSPFPGARTSTLSSTFWRAGAGAGEERRPLHSGQLAVFGPGEAISVAADEKQESRSPALDVVVLGGLPIRQRVAWNGPFVMNTRSEFLQAFDAFQAGRFGLIPAA</sequence>
<protein>
    <recommendedName>
        <fullName evidence="1">Pirin C-terminal domain-containing protein</fullName>
    </recommendedName>
</protein>
<dbReference type="EMBL" id="BJND01000097">
    <property type="protein sequence ID" value="GEC10197.1"/>
    <property type="molecule type" value="Genomic_DNA"/>
</dbReference>
<comment type="caution">
    <text evidence="2">The sequence shown here is derived from an EMBL/GenBank/DDBJ whole genome shotgun (WGS) entry which is preliminary data.</text>
</comment>
<dbReference type="Pfam" id="PF05726">
    <property type="entry name" value="Pirin_C"/>
    <property type="match status" value="1"/>
</dbReference>
<accession>A0A4Y3VTN8</accession>
<dbReference type="PANTHER" id="PTHR13903">
    <property type="entry name" value="PIRIN-RELATED"/>
    <property type="match status" value="1"/>
</dbReference>
<dbReference type="PANTHER" id="PTHR13903:SF8">
    <property type="entry name" value="PIRIN"/>
    <property type="match status" value="1"/>
</dbReference>
<keyword evidence="3" id="KW-1185">Reference proteome</keyword>
<dbReference type="InterPro" id="IPR014710">
    <property type="entry name" value="RmlC-like_jellyroll"/>
</dbReference>
<evidence type="ECO:0000313" key="3">
    <source>
        <dbReference type="Proteomes" id="UP000317881"/>
    </source>
</evidence>
<evidence type="ECO:0000259" key="1">
    <source>
        <dbReference type="Pfam" id="PF05726"/>
    </source>
</evidence>
<dbReference type="Gene3D" id="2.60.120.10">
    <property type="entry name" value="Jelly Rolls"/>
    <property type="match status" value="1"/>
</dbReference>